<dbReference type="EMBL" id="JAHRIP010048546">
    <property type="protein sequence ID" value="MEQ2299841.1"/>
    <property type="molecule type" value="Genomic_DNA"/>
</dbReference>
<keyword evidence="2" id="KW-1185">Reference proteome</keyword>
<organism evidence="1 2">
    <name type="scientific">Ameca splendens</name>
    <dbReference type="NCBI Taxonomy" id="208324"/>
    <lineage>
        <taxon>Eukaryota</taxon>
        <taxon>Metazoa</taxon>
        <taxon>Chordata</taxon>
        <taxon>Craniata</taxon>
        <taxon>Vertebrata</taxon>
        <taxon>Euteleostomi</taxon>
        <taxon>Actinopterygii</taxon>
        <taxon>Neopterygii</taxon>
        <taxon>Teleostei</taxon>
        <taxon>Neoteleostei</taxon>
        <taxon>Acanthomorphata</taxon>
        <taxon>Ovalentaria</taxon>
        <taxon>Atherinomorphae</taxon>
        <taxon>Cyprinodontiformes</taxon>
        <taxon>Goodeidae</taxon>
        <taxon>Ameca</taxon>
    </lineage>
</organism>
<evidence type="ECO:0000313" key="2">
    <source>
        <dbReference type="Proteomes" id="UP001469553"/>
    </source>
</evidence>
<accession>A0ABV0Z1K3</accession>
<evidence type="ECO:0000313" key="1">
    <source>
        <dbReference type="EMBL" id="MEQ2299841.1"/>
    </source>
</evidence>
<reference evidence="1 2" key="1">
    <citation type="submission" date="2021-06" db="EMBL/GenBank/DDBJ databases">
        <authorList>
            <person name="Palmer J.M."/>
        </authorList>
    </citation>
    <scope>NUCLEOTIDE SEQUENCE [LARGE SCALE GENOMIC DNA]</scope>
    <source>
        <strain evidence="1 2">AS_MEX2019</strain>
        <tissue evidence="1">Muscle</tissue>
    </source>
</reference>
<name>A0ABV0Z1K3_9TELE</name>
<sequence length="149" mass="17087">MGTFILHPTKLFISGVWFLGGRESSCVCKSASFLFYAILFFSFQMQVLGSVGDKTPDSQICYVNEEGTCSMNNGRIHINTEFGVNICFSISGPGLDWTTGHIKVNLTWWCKQSWQIILLCYLCKNITVHYKTLREKRKSKKNKQRVEKK</sequence>
<comment type="caution">
    <text evidence="1">The sequence shown here is derived from an EMBL/GenBank/DDBJ whole genome shotgun (WGS) entry which is preliminary data.</text>
</comment>
<gene>
    <name evidence="1" type="ORF">AMECASPLE_019106</name>
</gene>
<protein>
    <submittedName>
        <fullName evidence="1">Uncharacterized protein</fullName>
    </submittedName>
</protein>
<proteinExistence type="predicted"/>
<dbReference type="Proteomes" id="UP001469553">
    <property type="component" value="Unassembled WGS sequence"/>
</dbReference>